<organism evidence="1 2">
    <name type="scientific">Malikia granosa</name>
    <dbReference type="NCBI Taxonomy" id="263067"/>
    <lineage>
        <taxon>Bacteria</taxon>
        <taxon>Pseudomonadati</taxon>
        <taxon>Pseudomonadota</taxon>
        <taxon>Betaproteobacteria</taxon>
        <taxon>Burkholderiales</taxon>
        <taxon>Comamonadaceae</taxon>
        <taxon>Malikia</taxon>
    </lineage>
</organism>
<gene>
    <name evidence="1" type="ORF">C6P64_17645</name>
</gene>
<sequence>MSLNTIIEEENVNLATLSVELERATIANEPQGNKSLYVGEPGMFPFWIEIHEGIRFILLHSYLEFMPECEHADRLELCERINQKLYLPAFHVRSVQREGEPDSFRLVGNYPLYYRDGLFSSHFIRLCRLFSDGMKRVEAEFDPEHQLLQKL</sequence>
<dbReference type="Proteomes" id="UP000238589">
    <property type="component" value="Unassembled WGS sequence"/>
</dbReference>
<evidence type="ECO:0008006" key="3">
    <source>
        <dbReference type="Google" id="ProtNLM"/>
    </source>
</evidence>
<dbReference type="EMBL" id="PVLQ01000148">
    <property type="protein sequence ID" value="PRD63829.1"/>
    <property type="molecule type" value="Genomic_DNA"/>
</dbReference>
<proteinExistence type="predicted"/>
<evidence type="ECO:0000313" key="1">
    <source>
        <dbReference type="EMBL" id="PRD63829.1"/>
    </source>
</evidence>
<keyword evidence="2" id="KW-1185">Reference proteome</keyword>
<dbReference type="RefSeq" id="WP_105749835.1">
    <property type="nucleotide sequence ID" value="NZ_PVLQ01000148.1"/>
</dbReference>
<dbReference type="OrthoDB" id="8917212at2"/>
<name>A0A2S9K056_9BURK</name>
<dbReference type="AlphaFoldDB" id="A0A2S9K056"/>
<evidence type="ECO:0000313" key="2">
    <source>
        <dbReference type="Proteomes" id="UP000238589"/>
    </source>
</evidence>
<reference evidence="1 2" key="1">
    <citation type="submission" date="2018-03" db="EMBL/GenBank/DDBJ databases">
        <title>Comparative genomics illustrates the genes involved in a hyperalkaliphilic mechanisms of Serpentinomonas isolated from highly-alkaline calcium-rich serpentinized springs.</title>
        <authorList>
            <person name="Suzuki S."/>
            <person name="Ishii S."/>
            <person name="Walworth N."/>
            <person name="Bird L."/>
            <person name="Kuenen J.G."/>
            <person name="Nealson K.H."/>
        </authorList>
    </citation>
    <scope>NUCLEOTIDE SEQUENCE [LARGE SCALE GENOMIC DNA]</scope>
    <source>
        <strain evidence="1 2">P1</strain>
    </source>
</reference>
<accession>A0A2S9K056</accession>
<comment type="caution">
    <text evidence="1">The sequence shown here is derived from an EMBL/GenBank/DDBJ whole genome shotgun (WGS) entry which is preliminary data.</text>
</comment>
<protein>
    <recommendedName>
        <fullName evidence="3">YbjN domain-containing protein</fullName>
    </recommendedName>
</protein>